<name>A0A151S8G0_CAJCA</name>
<protein>
    <submittedName>
        <fullName evidence="2">Uncharacterized protein</fullName>
    </submittedName>
</protein>
<dbReference type="AlphaFoldDB" id="A0A151S8G0"/>
<evidence type="ECO:0000313" key="3">
    <source>
        <dbReference type="Proteomes" id="UP000075243"/>
    </source>
</evidence>
<evidence type="ECO:0000256" key="1">
    <source>
        <dbReference type="SAM" id="MobiDB-lite"/>
    </source>
</evidence>
<keyword evidence="3" id="KW-1185">Reference proteome</keyword>
<gene>
    <name evidence="2" type="ORF">KK1_027234</name>
</gene>
<dbReference type="EMBL" id="KQ483445">
    <property type="protein sequence ID" value="KYP51021.1"/>
    <property type="molecule type" value="Genomic_DNA"/>
</dbReference>
<sequence length="125" mass="14214">MIPNGILTRFRRRPSYQKHTRLVGSKVIREIRVLAEPARSLFVPIRDFGAETIVEILAVCFFFWFVEQYEAVADVDEVLLRRAELAGADGAAQDNDGEEQAEDRDLAMPESSLEPFRPLSSQTLF</sequence>
<dbReference type="Proteomes" id="UP000075243">
    <property type="component" value="Unassembled WGS sequence"/>
</dbReference>
<organism evidence="2 3">
    <name type="scientific">Cajanus cajan</name>
    <name type="common">Pigeon pea</name>
    <name type="synonym">Cajanus indicus</name>
    <dbReference type="NCBI Taxonomy" id="3821"/>
    <lineage>
        <taxon>Eukaryota</taxon>
        <taxon>Viridiplantae</taxon>
        <taxon>Streptophyta</taxon>
        <taxon>Embryophyta</taxon>
        <taxon>Tracheophyta</taxon>
        <taxon>Spermatophyta</taxon>
        <taxon>Magnoliopsida</taxon>
        <taxon>eudicotyledons</taxon>
        <taxon>Gunneridae</taxon>
        <taxon>Pentapetalae</taxon>
        <taxon>rosids</taxon>
        <taxon>fabids</taxon>
        <taxon>Fabales</taxon>
        <taxon>Fabaceae</taxon>
        <taxon>Papilionoideae</taxon>
        <taxon>50 kb inversion clade</taxon>
        <taxon>NPAAA clade</taxon>
        <taxon>indigoferoid/millettioid clade</taxon>
        <taxon>Phaseoleae</taxon>
        <taxon>Cajanus</taxon>
    </lineage>
</organism>
<accession>A0A151S8G0</accession>
<evidence type="ECO:0000313" key="2">
    <source>
        <dbReference type="EMBL" id="KYP51021.1"/>
    </source>
</evidence>
<reference evidence="2" key="1">
    <citation type="journal article" date="2012" name="Nat. Biotechnol.">
        <title>Draft genome sequence of pigeonpea (Cajanus cajan), an orphan legume crop of resource-poor farmers.</title>
        <authorList>
            <person name="Varshney R.K."/>
            <person name="Chen W."/>
            <person name="Li Y."/>
            <person name="Bharti A.K."/>
            <person name="Saxena R.K."/>
            <person name="Schlueter J.A."/>
            <person name="Donoghue M.T."/>
            <person name="Azam S."/>
            <person name="Fan G."/>
            <person name="Whaley A.M."/>
            <person name="Farmer A.D."/>
            <person name="Sheridan J."/>
            <person name="Iwata A."/>
            <person name="Tuteja R."/>
            <person name="Penmetsa R.V."/>
            <person name="Wu W."/>
            <person name="Upadhyaya H.D."/>
            <person name="Yang S.P."/>
            <person name="Shah T."/>
            <person name="Saxena K.B."/>
            <person name="Michael T."/>
            <person name="McCombie W.R."/>
            <person name="Yang B."/>
            <person name="Zhang G."/>
            <person name="Yang H."/>
            <person name="Wang J."/>
            <person name="Spillane C."/>
            <person name="Cook D.R."/>
            <person name="May G.D."/>
            <person name="Xu X."/>
            <person name="Jackson S.A."/>
        </authorList>
    </citation>
    <scope>NUCLEOTIDE SEQUENCE [LARGE SCALE GENOMIC DNA]</scope>
</reference>
<dbReference type="Gramene" id="C.cajan_25062.t">
    <property type="protein sequence ID" value="C.cajan_25062.t"/>
    <property type="gene ID" value="C.cajan_25062"/>
</dbReference>
<feature type="region of interest" description="Disordered" evidence="1">
    <location>
        <begin position="89"/>
        <end position="125"/>
    </location>
</feature>
<proteinExistence type="predicted"/>